<dbReference type="InterPro" id="IPR002403">
    <property type="entry name" value="Cyt_P450_E_grp-IV"/>
</dbReference>
<dbReference type="InParanoid" id="A0A1S3AUT3"/>
<keyword evidence="3" id="KW-0408">Iron</keyword>
<dbReference type="InterPro" id="IPR001128">
    <property type="entry name" value="Cyt_P450"/>
</dbReference>
<dbReference type="GO" id="GO:0004497">
    <property type="term" value="F:monooxygenase activity"/>
    <property type="evidence" value="ECO:0007669"/>
    <property type="project" value="InterPro"/>
</dbReference>
<name>A0A1S3AUT3_CUCME</name>
<proteinExistence type="inferred from homology"/>
<gene>
    <name evidence="5" type="primary">LOC103483065</name>
</gene>
<dbReference type="GO" id="GO:0005506">
    <property type="term" value="F:iron ion binding"/>
    <property type="evidence" value="ECO:0007669"/>
    <property type="project" value="InterPro"/>
</dbReference>
<evidence type="ECO:0000256" key="2">
    <source>
        <dbReference type="ARBA" id="ARBA00022723"/>
    </source>
</evidence>
<keyword evidence="4" id="KW-1185">Reference proteome</keyword>
<dbReference type="SUPFAM" id="SSF48264">
    <property type="entry name" value="Cytochrome P450"/>
    <property type="match status" value="1"/>
</dbReference>
<evidence type="ECO:0000313" key="4">
    <source>
        <dbReference type="Proteomes" id="UP001652600"/>
    </source>
</evidence>
<comment type="similarity">
    <text evidence="1">Belongs to the cytochrome P450 family.</text>
</comment>
<dbReference type="PANTHER" id="PTHR47950:SF48">
    <property type="entry name" value="CYTOCHROME P450 FAMILY PROTEIN, EXPRESSED"/>
    <property type="match status" value="1"/>
</dbReference>
<dbReference type="GO" id="GO:0020037">
    <property type="term" value="F:heme binding"/>
    <property type="evidence" value="ECO:0007669"/>
    <property type="project" value="InterPro"/>
</dbReference>
<sequence length="142" mass="16384">MAHLLKNPKVMCKAKEELSEVIGKGNSIEESHMEKLPYLQAIISEALRMQSSFLVPRKSESEVTISGFTIPKGTQIIVNLWASCRDPNLWENPDVFMPERFLERKARNFEFIPFSHWEEDLSWSGNGNEDVTFGSWFFDSLL</sequence>
<dbReference type="Proteomes" id="UP001652600">
    <property type="component" value="Chromosome 9"/>
</dbReference>
<dbReference type="eggNOG" id="KOG0156">
    <property type="taxonomic scope" value="Eukaryota"/>
</dbReference>
<dbReference type="KEGG" id="cmo:103483065"/>
<evidence type="ECO:0000256" key="3">
    <source>
        <dbReference type="ARBA" id="ARBA00023004"/>
    </source>
</evidence>
<dbReference type="GeneID" id="103483065"/>
<dbReference type="Gene3D" id="1.10.630.10">
    <property type="entry name" value="Cytochrome P450"/>
    <property type="match status" value="1"/>
</dbReference>
<evidence type="ECO:0000313" key="5">
    <source>
        <dbReference type="RefSeq" id="XP_008437721.1"/>
    </source>
</evidence>
<dbReference type="PRINTS" id="PR00465">
    <property type="entry name" value="EP450IV"/>
</dbReference>
<dbReference type="SMR" id="A0A1S3AUT3"/>
<dbReference type="Pfam" id="PF00067">
    <property type="entry name" value="p450"/>
    <property type="match status" value="1"/>
</dbReference>
<dbReference type="OrthoDB" id="6764281at2759"/>
<organism evidence="4 5">
    <name type="scientific">Cucumis melo</name>
    <name type="common">Muskmelon</name>
    <dbReference type="NCBI Taxonomy" id="3656"/>
    <lineage>
        <taxon>Eukaryota</taxon>
        <taxon>Viridiplantae</taxon>
        <taxon>Streptophyta</taxon>
        <taxon>Embryophyta</taxon>
        <taxon>Tracheophyta</taxon>
        <taxon>Spermatophyta</taxon>
        <taxon>Magnoliopsida</taxon>
        <taxon>eudicotyledons</taxon>
        <taxon>Gunneridae</taxon>
        <taxon>Pentapetalae</taxon>
        <taxon>rosids</taxon>
        <taxon>fabids</taxon>
        <taxon>Cucurbitales</taxon>
        <taxon>Cucurbitaceae</taxon>
        <taxon>Benincaseae</taxon>
        <taxon>Cucumis</taxon>
    </lineage>
</organism>
<dbReference type="AlphaFoldDB" id="A0A1S3AUT3"/>
<protein>
    <submittedName>
        <fullName evidence="5">Drimenol monooxygenase-like</fullName>
    </submittedName>
</protein>
<reference evidence="5" key="1">
    <citation type="submission" date="2025-08" db="UniProtKB">
        <authorList>
            <consortium name="RefSeq"/>
        </authorList>
    </citation>
    <scope>IDENTIFICATION</scope>
    <source>
        <tissue evidence="5">Stem</tissue>
    </source>
</reference>
<evidence type="ECO:0000256" key="1">
    <source>
        <dbReference type="ARBA" id="ARBA00010617"/>
    </source>
</evidence>
<dbReference type="InterPro" id="IPR036396">
    <property type="entry name" value="Cyt_P450_sf"/>
</dbReference>
<dbReference type="GO" id="GO:0016705">
    <property type="term" value="F:oxidoreductase activity, acting on paired donors, with incorporation or reduction of molecular oxygen"/>
    <property type="evidence" value="ECO:0007669"/>
    <property type="project" value="InterPro"/>
</dbReference>
<accession>A0A1S3AUT3</accession>
<keyword evidence="2" id="KW-0479">Metal-binding</keyword>
<dbReference type="RefSeq" id="XP_008437721.1">
    <property type="nucleotide sequence ID" value="XM_008439499.1"/>
</dbReference>
<dbReference type="PANTHER" id="PTHR47950">
    <property type="entry name" value="CYTOCHROME P450, FAMILY 76, SUBFAMILY C, POLYPEPTIDE 5-RELATED"/>
    <property type="match status" value="1"/>
</dbReference>